<reference evidence="2" key="1">
    <citation type="submission" date="2019-09" db="EMBL/GenBank/DDBJ databases">
        <title>Distinct polysaccharide growth profiles of human intestinal Prevotella copri isolates.</title>
        <authorList>
            <person name="Fehlner-Peach H."/>
            <person name="Magnabosco C."/>
            <person name="Raghavan V."/>
            <person name="Scher J.U."/>
            <person name="Tett A."/>
            <person name="Cox L.M."/>
            <person name="Gottsegen C."/>
            <person name="Watters A."/>
            <person name="Wiltshire- Gordon J.D."/>
            <person name="Segata N."/>
            <person name="Bonneau R."/>
            <person name="Littman D.R."/>
        </authorList>
    </citation>
    <scope>NUCLEOTIDE SEQUENCE [LARGE SCALE GENOMIC DNA]</scope>
    <source>
        <strain evidence="2">iAQ1179</strain>
    </source>
</reference>
<dbReference type="AlphaFoldDB" id="A0AA90UGA8"/>
<accession>A0AA90UGA8</accession>
<sequence>MFQGLRTNSLFYVLDKGEKPSLRIGQVVSVSNPQTKYPTFNNGFTPQPMETVVDVKVKLNDEEVDFKQLPANGQIANDKNLVVSDSKEAMSAEVDAMLRQSKAILESVDYHERVVKSCEGMLLQLNPQIAKEKEQTEKINKLEGKVSGIDGKVSGIEGKIDKIMGWLQQTINK</sequence>
<dbReference type="EMBL" id="VZCW01000273">
    <property type="protein sequence ID" value="MQN13230.1"/>
    <property type="molecule type" value="Genomic_DNA"/>
</dbReference>
<dbReference type="Proteomes" id="UP000442105">
    <property type="component" value="Unassembled WGS sequence"/>
</dbReference>
<proteinExistence type="predicted"/>
<organism evidence="1 2">
    <name type="scientific">Segatella copri</name>
    <dbReference type="NCBI Taxonomy" id="165179"/>
    <lineage>
        <taxon>Bacteria</taxon>
        <taxon>Pseudomonadati</taxon>
        <taxon>Bacteroidota</taxon>
        <taxon>Bacteroidia</taxon>
        <taxon>Bacteroidales</taxon>
        <taxon>Prevotellaceae</taxon>
        <taxon>Segatella</taxon>
    </lineage>
</organism>
<gene>
    <name evidence="1" type="ORF">F7D95_10500</name>
</gene>
<evidence type="ECO:0000313" key="2">
    <source>
        <dbReference type="Proteomes" id="UP000442105"/>
    </source>
</evidence>
<name>A0AA90UGA8_9BACT</name>
<dbReference type="RefSeq" id="WP_153128840.1">
    <property type="nucleotide sequence ID" value="NZ_VZCW01000273.1"/>
</dbReference>
<protein>
    <submittedName>
        <fullName evidence="1">Uncharacterized protein</fullName>
    </submittedName>
</protein>
<evidence type="ECO:0000313" key="1">
    <source>
        <dbReference type="EMBL" id="MQN13230.1"/>
    </source>
</evidence>
<comment type="caution">
    <text evidence="1">The sequence shown here is derived from an EMBL/GenBank/DDBJ whole genome shotgun (WGS) entry which is preliminary data.</text>
</comment>